<keyword evidence="2" id="KW-1185">Reference proteome</keyword>
<organism evidence="1 2">
    <name type="scientific">Bosea caraganae</name>
    <dbReference type="NCBI Taxonomy" id="2763117"/>
    <lineage>
        <taxon>Bacteria</taxon>
        <taxon>Pseudomonadati</taxon>
        <taxon>Pseudomonadota</taxon>
        <taxon>Alphaproteobacteria</taxon>
        <taxon>Hyphomicrobiales</taxon>
        <taxon>Boseaceae</taxon>
        <taxon>Bosea</taxon>
    </lineage>
</organism>
<reference evidence="2" key="1">
    <citation type="submission" date="2018-07" db="EMBL/GenBank/DDBJ databases">
        <authorList>
            <person name="Safronova V.I."/>
            <person name="Chirak E.R."/>
            <person name="Sazanova A.L."/>
        </authorList>
    </citation>
    <scope>NUCLEOTIDE SEQUENCE [LARGE SCALE GENOMIC DNA]</scope>
    <source>
        <strain evidence="2">RCAM04685</strain>
    </source>
</reference>
<dbReference type="RefSeq" id="WP_114828781.1">
    <property type="nucleotide sequence ID" value="NZ_QQTO01000001.1"/>
</dbReference>
<sequence length="71" mass="7998">MGLVLQFRVPERQPAEPESEPLQVDLMTAVDVAIRDLDDIIPYIFHTGIREQAEACRRMLQDSFDAALQAG</sequence>
<protein>
    <submittedName>
        <fullName evidence="1">Uncharacterized protein</fullName>
    </submittedName>
</protein>
<accession>A0A370L9E8</accession>
<dbReference type="EMBL" id="QQTP01000003">
    <property type="protein sequence ID" value="RDJ26897.1"/>
    <property type="molecule type" value="Genomic_DNA"/>
</dbReference>
<comment type="caution">
    <text evidence="1">The sequence shown here is derived from an EMBL/GenBank/DDBJ whole genome shotgun (WGS) entry which is preliminary data.</text>
</comment>
<name>A0A370L9E8_9HYPH</name>
<proteinExistence type="predicted"/>
<dbReference type="Proteomes" id="UP000255207">
    <property type="component" value="Unassembled WGS sequence"/>
</dbReference>
<evidence type="ECO:0000313" key="2">
    <source>
        <dbReference type="Proteomes" id="UP000255207"/>
    </source>
</evidence>
<evidence type="ECO:0000313" key="1">
    <source>
        <dbReference type="EMBL" id="RDJ26897.1"/>
    </source>
</evidence>
<dbReference type="OrthoDB" id="8163663at2"/>
<gene>
    <name evidence="1" type="ORF">DWE98_08605</name>
</gene>
<dbReference type="AlphaFoldDB" id="A0A370L9E8"/>